<dbReference type="Pfam" id="PF01425">
    <property type="entry name" value="Amidase"/>
    <property type="match status" value="1"/>
</dbReference>
<dbReference type="STRING" id="418495.SAMN05216215_100927"/>
<sequence>MVMAPGSRLPAPEVPDLVLLDAVELSWLIRRREITCVEVMETYLRHIDRLNPAVNAIVSRADEAGLIEQARQRDEELDRGDPTGWMHGFPIAVKDLSHANGFPTTMGSPIFADQVATTDDLHVRRMREAGAIVVGKTNVPEFGLGSHTFNPVFDTTLNAYDTTRSAGGSSGGAGAALALRMLPVADGSDFMGSLRNPAAWGNLVSLRPGFGRIPSEGFLSEPAVVGPMGRTVRDIAMLLSTMAGPDERAPLSIEQDPELFTGNLEHDFGGARIGWIGDFDGYLATEPGLLDLCTASFGAFAEIGCEVEPVSRRLPVEQAWETFLLWRAWTVGRKNAELHADPATRELLKPELIFEIEGYRRLTVDDIARALTGRDEWYAAVAGLFEDYDFLLAPSAQVFPFDAGQRWPQQIGDRSMDTYHRWMETVAPWTLSGLPIVNLPVGFSESGLPMGIQLIGRNHAEWPLLQLAHAYEQATDWTHRVLPPMLR</sequence>
<dbReference type="EMBL" id="FNOK01000009">
    <property type="protein sequence ID" value="SDX25679.1"/>
    <property type="molecule type" value="Genomic_DNA"/>
</dbReference>
<proteinExistence type="predicted"/>
<dbReference type="PANTHER" id="PTHR11895:SF76">
    <property type="entry name" value="INDOLEACETAMIDE HYDROLASE"/>
    <property type="match status" value="1"/>
</dbReference>
<dbReference type="Proteomes" id="UP000199529">
    <property type="component" value="Unassembled WGS sequence"/>
</dbReference>
<reference evidence="3" key="1">
    <citation type="submission" date="2016-10" db="EMBL/GenBank/DDBJ databases">
        <authorList>
            <person name="Varghese N."/>
            <person name="Submissions S."/>
        </authorList>
    </citation>
    <scope>NUCLEOTIDE SEQUENCE [LARGE SCALE GENOMIC DNA]</scope>
    <source>
        <strain evidence="3">CGMCC 4.3530</strain>
    </source>
</reference>
<dbReference type="InterPro" id="IPR036928">
    <property type="entry name" value="AS_sf"/>
</dbReference>
<dbReference type="InterPro" id="IPR023631">
    <property type="entry name" value="Amidase_dom"/>
</dbReference>
<dbReference type="SUPFAM" id="SSF75304">
    <property type="entry name" value="Amidase signature (AS) enzymes"/>
    <property type="match status" value="1"/>
</dbReference>
<evidence type="ECO:0000313" key="3">
    <source>
        <dbReference type="Proteomes" id="UP000199529"/>
    </source>
</evidence>
<evidence type="ECO:0000313" key="2">
    <source>
        <dbReference type="EMBL" id="SDX25679.1"/>
    </source>
</evidence>
<dbReference type="AlphaFoldDB" id="A0A1H3A9X9"/>
<dbReference type="InterPro" id="IPR000120">
    <property type="entry name" value="Amidase"/>
</dbReference>
<evidence type="ECO:0000259" key="1">
    <source>
        <dbReference type="Pfam" id="PF01425"/>
    </source>
</evidence>
<organism evidence="2 3">
    <name type="scientific">Saccharopolyspora shandongensis</name>
    <dbReference type="NCBI Taxonomy" id="418495"/>
    <lineage>
        <taxon>Bacteria</taxon>
        <taxon>Bacillati</taxon>
        <taxon>Actinomycetota</taxon>
        <taxon>Actinomycetes</taxon>
        <taxon>Pseudonocardiales</taxon>
        <taxon>Pseudonocardiaceae</taxon>
        <taxon>Saccharopolyspora</taxon>
    </lineage>
</organism>
<keyword evidence="3" id="KW-1185">Reference proteome</keyword>
<dbReference type="Gene3D" id="3.90.1300.10">
    <property type="entry name" value="Amidase signature (AS) domain"/>
    <property type="match status" value="1"/>
</dbReference>
<gene>
    <name evidence="2" type="ORF">SAMN05216215_100927</name>
</gene>
<accession>A0A1H3A9X9</accession>
<protein>
    <submittedName>
        <fullName evidence="2">Amidase</fullName>
    </submittedName>
</protein>
<dbReference type="PANTHER" id="PTHR11895">
    <property type="entry name" value="TRANSAMIDASE"/>
    <property type="match status" value="1"/>
</dbReference>
<dbReference type="NCBIfam" id="NF005686">
    <property type="entry name" value="PRK07486.1"/>
    <property type="match status" value="1"/>
</dbReference>
<name>A0A1H3A9X9_9PSEU</name>
<dbReference type="GO" id="GO:0003824">
    <property type="term" value="F:catalytic activity"/>
    <property type="evidence" value="ECO:0007669"/>
    <property type="project" value="InterPro"/>
</dbReference>
<feature type="domain" description="Amidase" evidence="1">
    <location>
        <begin position="38"/>
        <end position="462"/>
    </location>
</feature>